<dbReference type="WBParaSite" id="SSLN_0001808901-mRNA-1">
    <property type="protein sequence ID" value="SSLN_0001808901-mRNA-1"/>
    <property type="gene ID" value="SSLN_0001808901"/>
</dbReference>
<evidence type="ECO:0000313" key="1">
    <source>
        <dbReference type="EMBL" id="VDM03811.1"/>
    </source>
</evidence>
<reference evidence="1 2" key="2">
    <citation type="submission" date="2018-11" db="EMBL/GenBank/DDBJ databases">
        <authorList>
            <consortium name="Pathogen Informatics"/>
        </authorList>
    </citation>
    <scope>NUCLEOTIDE SEQUENCE [LARGE SCALE GENOMIC DNA]</scope>
    <source>
        <strain evidence="1 2">NST_G2</strain>
    </source>
</reference>
<dbReference type="AlphaFoldDB" id="A0A183TLS7"/>
<organism evidence="3">
    <name type="scientific">Schistocephalus solidus</name>
    <name type="common">Tapeworm</name>
    <dbReference type="NCBI Taxonomy" id="70667"/>
    <lineage>
        <taxon>Eukaryota</taxon>
        <taxon>Metazoa</taxon>
        <taxon>Spiralia</taxon>
        <taxon>Lophotrochozoa</taxon>
        <taxon>Platyhelminthes</taxon>
        <taxon>Cestoda</taxon>
        <taxon>Eucestoda</taxon>
        <taxon>Diphyllobothriidea</taxon>
        <taxon>Diphyllobothriidae</taxon>
        <taxon>Schistocephalus</taxon>
    </lineage>
</organism>
<name>A0A183TLS7_SCHSO</name>
<sequence>MCKKEVTPTFGENLLAYIATIRVWIGTVLETITFTLWDVTIEFGIFINLTGGRSIAVALASAWRGCCEFRSAPGLPCPDPVLPSQLQYSAEAAEMKVIQLPGLVREDGPGLRSVKECRQDNGLVHLQLGVKVNTVAIPHGGLEPAEGLTGFGDPLGNLAIDSHVA</sequence>
<dbReference type="EMBL" id="UYSU01042491">
    <property type="protein sequence ID" value="VDM03811.1"/>
    <property type="molecule type" value="Genomic_DNA"/>
</dbReference>
<accession>A0A183TLS7</accession>
<reference evidence="3" key="1">
    <citation type="submission" date="2016-06" db="UniProtKB">
        <authorList>
            <consortium name="WormBaseParasite"/>
        </authorList>
    </citation>
    <scope>IDENTIFICATION</scope>
</reference>
<protein>
    <submittedName>
        <fullName evidence="3">Small conductance calcium-activated potassium channel protein</fullName>
    </submittedName>
</protein>
<dbReference type="Proteomes" id="UP000275846">
    <property type="component" value="Unassembled WGS sequence"/>
</dbReference>
<keyword evidence="2" id="KW-1185">Reference proteome</keyword>
<proteinExistence type="predicted"/>
<gene>
    <name evidence="1" type="ORF">SSLN_LOCUS17425</name>
</gene>
<evidence type="ECO:0000313" key="3">
    <source>
        <dbReference type="WBParaSite" id="SSLN_0001808901-mRNA-1"/>
    </source>
</evidence>
<evidence type="ECO:0000313" key="2">
    <source>
        <dbReference type="Proteomes" id="UP000275846"/>
    </source>
</evidence>